<keyword evidence="2" id="KW-1003">Cell membrane</keyword>
<feature type="domain" description="Protein kinase" evidence="17">
    <location>
        <begin position="490"/>
        <end position="768"/>
    </location>
</feature>
<feature type="binding site" evidence="14">
    <location>
        <position position="518"/>
    </location>
    <ligand>
        <name>ATP</name>
        <dbReference type="ChEBI" id="CHEBI:30616"/>
    </ligand>
</feature>
<dbReference type="InterPro" id="IPR011009">
    <property type="entry name" value="Kinase-like_dom_sf"/>
</dbReference>
<dbReference type="CDD" id="cd14066">
    <property type="entry name" value="STKc_IRAK"/>
    <property type="match status" value="1"/>
</dbReference>
<keyword evidence="16" id="KW-0812">Transmembrane</keyword>
<evidence type="ECO:0000256" key="10">
    <source>
        <dbReference type="ARBA" id="ARBA00023180"/>
    </source>
</evidence>
<proteinExistence type="inferred from homology"/>
<feature type="transmembrane region" description="Helical" evidence="16">
    <location>
        <begin position="5"/>
        <end position="25"/>
    </location>
</feature>
<accession>A0AAN9Q002</accession>
<dbReference type="EMBL" id="JAYKXN010000001">
    <property type="protein sequence ID" value="KAK7317481.1"/>
    <property type="molecule type" value="Genomic_DNA"/>
</dbReference>
<dbReference type="InterPro" id="IPR003609">
    <property type="entry name" value="Pan_app"/>
</dbReference>
<keyword evidence="7 13" id="KW-0418">Kinase</keyword>
<organism evidence="19 20">
    <name type="scientific">Clitoria ternatea</name>
    <name type="common">Butterfly pea</name>
    <dbReference type="NCBI Taxonomy" id="43366"/>
    <lineage>
        <taxon>Eukaryota</taxon>
        <taxon>Viridiplantae</taxon>
        <taxon>Streptophyta</taxon>
        <taxon>Embryophyta</taxon>
        <taxon>Tracheophyta</taxon>
        <taxon>Spermatophyta</taxon>
        <taxon>Magnoliopsida</taxon>
        <taxon>eudicotyledons</taxon>
        <taxon>Gunneridae</taxon>
        <taxon>Pentapetalae</taxon>
        <taxon>rosids</taxon>
        <taxon>fabids</taxon>
        <taxon>Fabales</taxon>
        <taxon>Fabaceae</taxon>
        <taxon>Papilionoideae</taxon>
        <taxon>50 kb inversion clade</taxon>
        <taxon>NPAAA clade</taxon>
        <taxon>indigoferoid/millettioid clade</taxon>
        <taxon>Phaseoleae</taxon>
        <taxon>Clitoria</taxon>
    </lineage>
</organism>
<dbReference type="PROSITE" id="PS50927">
    <property type="entry name" value="BULB_LECTIN"/>
    <property type="match status" value="1"/>
</dbReference>
<dbReference type="InterPro" id="IPR001245">
    <property type="entry name" value="Ser-Thr/Tyr_kinase_cat_dom"/>
</dbReference>
<feature type="region of interest" description="Disordered" evidence="15">
    <location>
        <begin position="789"/>
        <end position="810"/>
    </location>
</feature>
<evidence type="ECO:0000256" key="7">
    <source>
        <dbReference type="ARBA" id="ARBA00022777"/>
    </source>
</evidence>
<keyword evidence="16" id="KW-0472">Membrane</keyword>
<keyword evidence="9" id="KW-1015">Disulfide bond</keyword>
<dbReference type="FunFam" id="1.10.510.10:FF:000060">
    <property type="entry name" value="G-type lectin S-receptor-like serine/threonine-protein kinase"/>
    <property type="match status" value="1"/>
</dbReference>
<comment type="subcellular location">
    <subcellularLocation>
        <location evidence="1">Cell membrane</location>
        <topology evidence="1">Single-pass type I membrane protein</topology>
    </subcellularLocation>
</comment>
<dbReference type="SMART" id="SM00108">
    <property type="entry name" value="B_lectin"/>
    <property type="match status" value="1"/>
</dbReference>
<dbReference type="GO" id="GO:0005886">
    <property type="term" value="C:plasma membrane"/>
    <property type="evidence" value="ECO:0007669"/>
    <property type="project" value="UniProtKB-SubCell"/>
</dbReference>
<dbReference type="Proteomes" id="UP001359559">
    <property type="component" value="Unassembled WGS sequence"/>
</dbReference>
<evidence type="ECO:0000256" key="5">
    <source>
        <dbReference type="ARBA" id="ARBA00022729"/>
    </source>
</evidence>
<keyword evidence="3 13" id="KW-0723">Serine/threonine-protein kinase</keyword>
<dbReference type="PROSITE" id="PS50011">
    <property type="entry name" value="PROTEIN_KINASE_DOM"/>
    <property type="match status" value="1"/>
</dbReference>
<dbReference type="GO" id="GO:0004674">
    <property type="term" value="F:protein serine/threonine kinase activity"/>
    <property type="evidence" value="ECO:0007669"/>
    <property type="project" value="UniProtKB-KW"/>
</dbReference>
<dbReference type="InterPro" id="IPR024171">
    <property type="entry name" value="SRK-like_kinase"/>
</dbReference>
<evidence type="ECO:0000256" key="1">
    <source>
        <dbReference type="ARBA" id="ARBA00004251"/>
    </source>
</evidence>
<keyword evidence="16" id="KW-1133">Transmembrane helix</keyword>
<evidence type="ECO:0000256" key="16">
    <source>
        <dbReference type="SAM" id="Phobius"/>
    </source>
</evidence>
<dbReference type="InterPro" id="IPR001480">
    <property type="entry name" value="Bulb-type_lectin_dom"/>
</dbReference>
<evidence type="ECO:0000256" key="8">
    <source>
        <dbReference type="ARBA" id="ARBA00022840"/>
    </source>
</evidence>
<evidence type="ECO:0000256" key="12">
    <source>
        <dbReference type="ARBA" id="ARBA00048679"/>
    </source>
</evidence>
<dbReference type="Pfam" id="PF08276">
    <property type="entry name" value="PAN_2"/>
    <property type="match status" value="1"/>
</dbReference>
<dbReference type="Gene3D" id="1.10.510.10">
    <property type="entry name" value="Transferase(Phosphotransferase) domain 1"/>
    <property type="match status" value="1"/>
</dbReference>
<protein>
    <recommendedName>
        <fullName evidence="13">Receptor-like serine/threonine-protein kinase</fullName>
        <ecNumber evidence="13">2.7.11.1</ecNumber>
    </recommendedName>
</protein>
<evidence type="ECO:0000256" key="9">
    <source>
        <dbReference type="ARBA" id="ARBA00023157"/>
    </source>
</evidence>
<sequence>MLIMIYCILGKACAMLVLTYLWLWWNSPIHVKAANDILKPGGELRASKDAQLCSRNNKYCLYFDTYGFNLMYLSISIAEKDSWRVWVANRDQPIYDDGSAVLSLDNSGVLKIESEQSEEPIVLYSSPQPYNNTVATLLDSGNFVLQQLHPNGDTGEMLWQSFDYPSDTLFPEMKLGVAHKTGQNWSLVSWLSDSIPTSGAFGLEWEPGEGELIIRRRGRVCWKSGRFMNNRFLEIPEEVQNIYKFNIVSNGDEEYLTFTTPNEELTDTEWTLLETGQLVNRKGYDIARADMCYGHNTDGGCQKWEEIPSCRDPGDVFVTKEGYPNYSYDNITYLSNASYGISDCKARCWKDCSCYGFKEYHDNGTGCVFFLLNSTQGINIASGGDSLYVLVRNNTTYQTHAGYSKKWKWKTIAMATALLIICTFFLCLALNIRKHKLKEKGRKTILESKVIDLEASNVSSNVNDLEDDLHKRHDLAVFSYASILMATNDFSSENKLGQGGFGLVYKGTLPTGVEVAVKRLSRTSGQGAIEFKNELALISELQHTNLVQLLGHCIHKQERMLVYEYMPNKSLDFFLFDSTQSKLLDWSKRFRIIEGVAQGLLYLHKYSRVKVIHRDLKASNILLDNNMSPKICDFGIARMFAHESEVNTNKIVGTIGYMSPEYLMDGVFSTKSDVYSFGVLLLEVVSGKRNRSSFTDERPLNLVGHAWELWKQGEVLQLMDPTLIESFAKDEVLKCIHVGLLCVEENAEDRPTMSNITSMLTNKNSVTFSDPKRPAYYVRGNHFEGKMTSSKEFDTDCTQRNSLSHDVGSM</sequence>
<dbReference type="SUPFAM" id="SSF56112">
    <property type="entry name" value="Protein kinase-like (PK-like)"/>
    <property type="match status" value="1"/>
</dbReference>
<dbReference type="FunFam" id="3.30.200.20:FF:000195">
    <property type="entry name" value="G-type lectin S-receptor-like serine/threonine-protein kinase"/>
    <property type="match status" value="1"/>
</dbReference>
<evidence type="ECO:0000256" key="14">
    <source>
        <dbReference type="PROSITE-ProRule" id="PRU10141"/>
    </source>
</evidence>
<dbReference type="InterPro" id="IPR036426">
    <property type="entry name" value="Bulb-type_lectin_dom_sf"/>
</dbReference>
<gene>
    <name evidence="19" type="ORF">RJT34_01755</name>
</gene>
<dbReference type="PIRSF" id="PIRSF000641">
    <property type="entry name" value="SRK"/>
    <property type="match status" value="1"/>
</dbReference>
<feature type="domain" description="Bulb-type lectin" evidence="18">
    <location>
        <begin position="35"/>
        <end position="158"/>
    </location>
</feature>
<dbReference type="Gene3D" id="3.30.200.20">
    <property type="entry name" value="Phosphorylase Kinase, domain 1"/>
    <property type="match status" value="1"/>
</dbReference>
<evidence type="ECO:0000313" key="19">
    <source>
        <dbReference type="EMBL" id="KAK7317481.1"/>
    </source>
</evidence>
<dbReference type="InterPro" id="IPR000719">
    <property type="entry name" value="Prot_kinase_dom"/>
</dbReference>
<dbReference type="Gene3D" id="2.90.10.10">
    <property type="entry name" value="Bulb-type lectin domain"/>
    <property type="match status" value="1"/>
</dbReference>
<reference evidence="19 20" key="1">
    <citation type="submission" date="2024-01" db="EMBL/GenBank/DDBJ databases">
        <title>The genomes of 5 underutilized Papilionoideae crops provide insights into root nodulation and disease resistance.</title>
        <authorList>
            <person name="Yuan L."/>
        </authorList>
    </citation>
    <scope>NUCLEOTIDE SEQUENCE [LARGE SCALE GENOMIC DNA]</scope>
    <source>
        <strain evidence="19">LY-2023</strain>
        <tissue evidence="19">Leaf</tissue>
    </source>
</reference>
<feature type="transmembrane region" description="Helical" evidence="16">
    <location>
        <begin position="412"/>
        <end position="432"/>
    </location>
</feature>
<dbReference type="AlphaFoldDB" id="A0AAN9Q002"/>
<evidence type="ECO:0000256" key="13">
    <source>
        <dbReference type="PIRNR" id="PIRNR000641"/>
    </source>
</evidence>
<keyword evidence="5" id="KW-0732">Signal</keyword>
<dbReference type="PROSITE" id="PS00108">
    <property type="entry name" value="PROTEIN_KINASE_ST"/>
    <property type="match status" value="1"/>
</dbReference>
<dbReference type="EC" id="2.7.11.1" evidence="13"/>
<dbReference type="GO" id="GO:0005524">
    <property type="term" value="F:ATP binding"/>
    <property type="evidence" value="ECO:0007669"/>
    <property type="project" value="UniProtKB-UniRule"/>
</dbReference>
<evidence type="ECO:0000256" key="3">
    <source>
        <dbReference type="ARBA" id="ARBA00022527"/>
    </source>
</evidence>
<comment type="catalytic activity">
    <reaction evidence="12 13">
        <text>L-seryl-[protein] + ATP = O-phospho-L-seryl-[protein] + ADP + H(+)</text>
        <dbReference type="Rhea" id="RHEA:17989"/>
        <dbReference type="Rhea" id="RHEA-COMP:9863"/>
        <dbReference type="Rhea" id="RHEA-COMP:11604"/>
        <dbReference type="ChEBI" id="CHEBI:15378"/>
        <dbReference type="ChEBI" id="CHEBI:29999"/>
        <dbReference type="ChEBI" id="CHEBI:30616"/>
        <dbReference type="ChEBI" id="CHEBI:83421"/>
        <dbReference type="ChEBI" id="CHEBI:456216"/>
        <dbReference type="EC" id="2.7.11.1"/>
    </reaction>
</comment>
<dbReference type="InterPro" id="IPR008271">
    <property type="entry name" value="Ser/Thr_kinase_AS"/>
</dbReference>
<evidence type="ECO:0000256" key="15">
    <source>
        <dbReference type="SAM" id="MobiDB-lite"/>
    </source>
</evidence>
<keyword evidence="4 13" id="KW-0808">Transferase</keyword>
<dbReference type="PANTHER" id="PTHR27002">
    <property type="entry name" value="RECEPTOR-LIKE SERINE/THREONINE-PROTEIN KINASE SD1-8"/>
    <property type="match status" value="1"/>
</dbReference>
<dbReference type="PROSITE" id="PS00107">
    <property type="entry name" value="PROTEIN_KINASE_ATP"/>
    <property type="match status" value="1"/>
</dbReference>
<comment type="caution">
    <text evidence="19">The sequence shown here is derived from an EMBL/GenBank/DDBJ whole genome shotgun (WGS) entry which is preliminary data.</text>
</comment>
<evidence type="ECO:0000256" key="4">
    <source>
        <dbReference type="ARBA" id="ARBA00022679"/>
    </source>
</evidence>
<dbReference type="SMART" id="SM00220">
    <property type="entry name" value="S_TKc"/>
    <property type="match status" value="1"/>
</dbReference>
<comment type="catalytic activity">
    <reaction evidence="11 13">
        <text>L-threonyl-[protein] + ATP = O-phospho-L-threonyl-[protein] + ADP + H(+)</text>
        <dbReference type="Rhea" id="RHEA:46608"/>
        <dbReference type="Rhea" id="RHEA-COMP:11060"/>
        <dbReference type="Rhea" id="RHEA-COMP:11605"/>
        <dbReference type="ChEBI" id="CHEBI:15378"/>
        <dbReference type="ChEBI" id="CHEBI:30013"/>
        <dbReference type="ChEBI" id="CHEBI:30616"/>
        <dbReference type="ChEBI" id="CHEBI:61977"/>
        <dbReference type="ChEBI" id="CHEBI:456216"/>
        <dbReference type="EC" id="2.7.11.1"/>
    </reaction>
</comment>
<keyword evidence="10" id="KW-0325">Glycoprotein</keyword>
<keyword evidence="20" id="KW-1185">Reference proteome</keyword>
<evidence type="ECO:0000256" key="11">
    <source>
        <dbReference type="ARBA" id="ARBA00047899"/>
    </source>
</evidence>
<evidence type="ECO:0000259" key="18">
    <source>
        <dbReference type="PROSITE" id="PS50927"/>
    </source>
</evidence>
<evidence type="ECO:0000256" key="6">
    <source>
        <dbReference type="ARBA" id="ARBA00022741"/>
    </source>
</evidence>
<dbReference type="Pfam" id="PF01453">
    <property type="entry name" value="B_lectin"/>
    <property type="match status" value="1"/>
</dbReference>
<keyword evidence="6 13" id="KW-0547">Nucleotide-binding</keyword>
<dbReference type="SUPFAM" id="SSF51110">
    <property type="entry name" value="alpha-D-mannose-specific plant lectins"/>
    <property type="match status" value="1"/>
</dbReference>
<dbReference type="Pfam" id="PF07714">
    <property type="entry name" value="PK_Tyr_Ser-Thr"/>
    <property type="match status" value="1"/>
</dbReference>
<dbReference type="PANTHER" id="PTHR27002:SF634">
    <property type="entry name" value="SERINE_THREONINE KINASE FAMILY PROTEIN"/>
    <property type="match status" value="1"/>
</dbReference>
<comment type="similarity">
    <text evidence="13">Belongs to the protein kinase superfamily. Ser/Thr protein kinase family.</text>
</comment>
<evidence type="ECO:0000313" key="20">
    <source>
        <dbReference type="Proteomes" id="UP001359559"/>
    </source>
</evidence>
<name>A0AAN9Q002_CLITE</name>
<evidence type="ECO:0000259" key="17">
    <source>
        <dbReference type="PROSITE" id="PS50011"/>
    </source>
</evidence>
<evidence type="ECO:0000256" key="2">
    <source>
        <dbReference type="ARBA" id="ARBA00022475"/>
    </source>
</evidence>
<keyword evidence="8 13" id="KW-0067">ATP-binding</keyword>
<dbReference type="InterPro" id="IPR017441">
    <property type="entry name" value="Protein_kinase_ATP_BS"/>
</dbReference>